<keyword evidence="1" id="KW-0472">Membrane</keyword>
<keyword evidence="1" id="KW-1133">Transmembrane helix</keyword>
<dbReference type="Gene3D" id="3.40.50.1820">
    <property type="entry name" value="alpha/beta hydrolase"/>
    <property type="match status" value="1"/>
</dbReference>
<dbReference type="SUPFAM" id="SSF53474">
    <property type="entry name" value="alpha/beta-Hydrolases"/>
    <property type="match status" value="1"/>
</dbReference>
<accession>A0A834Z724</accession>
<dbReference type="Proteomes" id="UP000655225">
    <property type="component" value="Unassembled WGS sequence"/>
</dbReference>
<keyword evidence="1" id="KW-0812">Transmembrane</keyword>
<comment type="caution">
    <text evidence="2">The sequence shown here is derived from an EMBL/GenBank/DDBJ whole genome shotgun (WGS) entry which is preliminary data.</text>
</comment>
<dbReference type="Gene3D" id="2.60.120.330">
    <property type="entry name" value="B-lactam Antibiotic, Isopenicillin N Synthase, Chain"/>
    <property type="match status" value="1"/>
</dbReference>
<keyword evidence="3" id="KW-1185">Reference proteome</keyword>
<dbReference type="GO" id="GO:0009941">
    <property type="term" value="C:chloroplast envelope"/>
    <property type="evidence" value="ECO:0007669"/>
    <property type="project" value="TreeGrafter"/>
</dbReference>
<dbReference type="PANTHER" id="PTHR43689">
    <property type="entry name" value="HYDROLASE"/>
    <property type="match status" value="1"/>
</dbReference>
<dbReference type="AlphaFoldDB" id="A0A834Z724"/>
<dbReference type="InterPro" id="IPR027443">
    <property type="entry name" value="IPNS-like_sf"/>
</dbReference>
<evidence type="ECO:0000256" key="1">
    <source>
        <dbReference type="SAM" id="Phobius"/>
    </source>
</evidence>
<dbReference type="PANTHER" id="PTHR43689:SF1">
    <property type="entry name" value="ALPHA_BETA-HYDROLASES SUPERFAMILY PROTEIN"/>
    <property type="match status" value="1"/>
</dbReference>
<name>A0A834Z724_TETSI</name>
<reference evidence="2 3" key="1">
    <citation type="submission" date="2020-04" db="EMBL/GenBank/DDBJ databases">
        <title>Plant Genome Project.</title>
        <authorList>
            <person name="Zhang R.-G."/>
        </authorList>
    </citation>
    <scope>NUCLEOTIDE SEQUENCE [LARGE SCALE GENOMIC DNA]</scope>
    <source>
        <strain evidence="2">YNK0</strain>
        <tissue evidence="2">Leaf</tissue>
    </source>
</reference>
<evidence type="ECO:0000313" key="2">
    <source>
        <dbReference type="EMBL" id="KAF8400587.1"/>
    </source>
</evidence>
<feature type="transmembrane region" description="Helical" evidence="1">
    <location>
        <begin position="91"/>
        <end position="111"/>
    </location>
</feature>
<dbReference type="OrthoDB" id="19657at2759"/>
<gene>
    <name evidence="2" type="ORF">HHK36_013886</name>
</gene>
<dbReference type="InterPro" id="IPR029058">
    <property type="entry name" value="AB_hydrolase_fold"/>
</dbReference>
<protein>
    <submittedName>
        <fullName evidence="2">Uncharacterized protein</fullName>
    </submittedName>
</protein>
<proteinExistence type="predicted"/>
<sequence>MILLHGFGASVFSWDRVMKPFARVTSSKVLAFDRPASGLTSRMSSFGHSESGSEDTKPLNPYSMEFSVLATMLFVNFLATEKAILVGVGKILSKFTIYIAHVIMRMLKAMVDMVSSLYKKALTAILLSVFTVMLVRMVIDKFGISAIRNACYDADQITDHVLQAKGWYRALVEYTIAMLADSASESKPPLTKRLDEISCLSNRPWNFKIFPRRDALRGEKVVQSFDGREKSTDGALDNLEAYGRDQIVSRLVRLTVPLIQPQDDRELGLQPKTLKVCILLVAFLCCSIATSKPVITTMILTIKCREILHEDMLVADTILKAMAKCVDLKENHFVNQFGERAPTYTRFNYYPPCSWPDIVYGIKHCFDGDRITIILQNKEVESLHDLKDGQLIKVPIIP</sequence>
<feature type="transmembrane region" description="Helical" evidence="1">
    <location>
        <begin position="117"/>
        <end position="139"/>
    </location>
</feature>
<organism evidence="2 3">
    <name type="scientific">Tetracentron sinense</name>
    <name type="common">Spur-leaf</name>
    <dbReference type="NCBI Taxonomy" id="13715"/>
    <lineage>
        <taxon>Eukaryota</taxon>
        <taxon>Viridiplantae</taxon>
        <taxon>Streptophyta</taxon>
        <taxon>Embryophyta</taxon>
        <taxon>Tracheophyta</taxon>
        <taxon>Spermatophyta</taxon>
        <taxon>Magnoliopsida</taxon>
        <taxon>Trochodendrales</taxon>
        <taxon>Trochodendraceae</taxon>
        <taxon>Tetracentron</taxon>
    </lineage>
</organism>
<evidence type="ECO:0000313" key="3">
    <source>
        <dbReference type="Proteomes" id="UP000655225"/>
    </source>
</evidence>
<dbReference type="SUPFAM" id="SSF51197">
    <property type="entry name" value="Clavaminate synthase-like"/>
    <property type="match status" value="1"/>
</dbReference>
<dbReference type="EMBL" id="JABCRI010000009">
    <property type="protein sequence ID" value="KAF8400587.1"/>
    <property type="molecule type" value="Genomic_DNA"/>
</dbReference>